<dbReference type="OrthoDB" id="3798467at2759"/>
<feature type="domain" description="SRR1-like" evidence="1">
    <location>
        <begin position="163"/>
        <end position="313"/>
    </location>
</feature>
<dbReference type="AlphaFoldDB" id="A0A6A6IHP9"/>
<evidence type="ECO:0000313" key="2">
    <source>
        <dbReference type="EMBL" id="KAF2249719.1"/>
    </source>
</evidence>
<proteinExistence type="predicted"/>
<dbReference type="InterPro" id="IPR012942">
    <property type="entry name" value="SRR1-like"/>
</dbReference>
<reference evidence="2" key="1">
    <citation type="journal article" date="2020" name="Stud. Mycol.">
        <title>101 Dothideomycetes genomes: a test case for predicting lifestyles and emergence of pathogens.</title>
        <authorList>
            <person name="Haridas S."/>
            <person name="Albert R."/>
            <person name="Binder M."/>
            <person name="Bloem J."/>
            <person name="Labutti K."/>
            <person name="Salamov A."/>
            <person name="Andreopoulos B."/>
            <person name="Baker S."/>
            <person name="Barry K."/>
            <person name="Bills G."/>
            <person name="Bluhm B."/>
            <person name="Cannon C."/>
            <person name="Castanera R."/>
            <person name="Culley D."/>
            <person name="Daum C."/>
            <person name="Ezra D."/>
            <person name="Gonzalez J."/>
            <person name="Henrissat B."/>
            <person name="Kuo A."/>
            <person name="Liang C."/>
            <person name="Lipzen A."/>
            <person name="Lutzoni F."/>
            <person name="Magnuson J."/>
            <person name="Mondo S."/>
            <person name="Nolan M."/>
            <person name="Ohm R."/>
            <person name="Pangilinan J."/>
            <person name="Park H.-J."/>
            <person name="Ramirez L."/>
            <person name="Alfaro M."/>
            <person name="Sun H."/>
            <person name="Tritt A."/>
            <person name="Yoshinaga Y."/>
            <person name="Zwiers L.-H."/>
            <person name="Turgeon B."/>
            <person name="Goodwin S."/>
            <person name="Spatafora J."/>
            <person name="Crous P."/>
            <person name="Grigoriev I."/>
        </authorList>
    </citation>
    <scope>NUCLEOTIDE SEQUENCE</scope>
    <source>
        <strain evidence="2">CBS 122368</strain>
    </source>
</reference>
<dbReference type="EMBL" id="ML987194">
    <property type="protein sequence ID" value="KAF2249719.1"/>
    <property type="molecule type" value="Genomic_DNA"/>
</dbReference>
<keyword evidence="3" id="KW-1185">Reference proteome</keyword>
<gene>
    <name evidence="2" type="ORF">BU26DRAFT_563616</name>
</gene>
<dbReference type="Proteomes" id="UP000800094">
    <property type="component" value="Unassembled WGS sequence"/>
</dbReference>
<dbReference type="PANTHER" id="PTHR42080">
    <property type="entry name" value="SRR1 DOMAIN-CONTAINING PROTEIN"/>
    <property type="match status" value="1"/>
</dbReference>
<sequence>MRPVSMAVAKAAHEKEYLINYPQALISLTDFERDFAGQRIFTRSLLEQAASDVDQARRDEDTPIVVEGVRGDFYEIWPYGGVSSYGAHLAWKKYSDFALAQPTAYLIVPNLNIGSVTQTDTLGPGENAAWSRAKRTREPREMGRIRQMEQEWLASAQWAQMKKSLAALAGKAQVKNIVCIAMGPMFSFDYSKTNGTGDTFCRERAHQHLLAGCIARFLRSQYAAKDPNAPAIDVYAYDPDYTPKDMVAFEHFPLPITMLSDPHHYLAITPHTLVISASCPAFVPNHEIIADLLYPSGPAAILSNEVWAHPWHKEEKVALLDVWTPRVGKMMEMYEQEDMERLGWDDIELGYGDTKHPWAWLNPMVLYSRDDA</sequence>
<evidence type="ECO:0000313" key="3">
    <source>
        <dbReference type="Proteomes" id="UP000800094"/>
    </source>
</evidence>
<dbReference type="RefSeq" id="XP_033684723.1">
    <property type="nucleotide sequence ID" value="XM_033833185.1"/>
</dbReference>
<accession>A0A6A6IHP9</accession>
<dbReference type="PANTHER" id="PTHR42080:SF1">
    <property type="entry name" value="SRR1-LIKE DOMAIN-CONTAINING PROTEIN"/>
    <property type="match status" value="1"/>
</dbReference>
<evidence type="ECO:0000259" key="1">
    <source>
        <dbReference type="Pfam" id="PF07985"/>
    </source>
</evidence>
<name>A0A6A6IHP9_9PLEO</name>
<protein>
    <recommendedName>
        <fullName evidence="1">SRR1-like domain-containing protein</fullName>
    </recommendedName>
</protein>
<organism evidence="2 3">
    <name type="scientific">Trematosphaeria pertusa</name>
    <dbReference type="NCBI Taxonomy" id="390896"/>
    <lineage>
        <taxon>Eukaryota</taxon>
        <taxon>Fungi</taxon>
        <taxon>Dikarya</taxon>
        <taxon>Ascomycota</taxon>
        <taxon>Pezizomycotina</taxon>
        <taxon>Dothideomycetes</taxon>
        <taxon>Pleosporomycetidae</taxon>
        <taxon>Pleosporales</taxon>
        <taxon>Massarineae</taxon>
        <taxon>Trematosphaeriaceae</taxon>
        <taxon>Trematosphaeria</taxon>
    </lineage>
</organism>
<dbReference type="GeneID" id="54586515"/>
<dbReference type="Pfam" id="PF07985">
    <property type="entry name" value="SRR1"/>
    <property type="match status" value="1"/>
</dbReference>